<dbReference type="InterPro" id="IPR003313">
    <property type="entry name" value="AraC-bd"/>
</dbReference>
<evidence type="ECO:0000313" key="6">
    <source>
        <dbReference type="Proteomes" id="UP000095488"/>
    </source>
</evidence>
<dbReference type="SUPFAM" id="SSF51215">
    <property type="entry name" value="Regulatory protein AraC"/>
    <property type="match status" value="1"/>
</dbReference>
<evidence type="ECO:0000313" key="5">
    <source>
        <dbReference type="EMBL" id="CUO09749.1"/>
    </source>
</evidence>
<dbReference type="PANTHER" id="PTHR43280:SF30">
    <property type="entry name" value="MMSAB OPERON REGULATORY PROTEIN"/>
    <property type="match status" value="1"/>
</dbReference>
<dbReference type="Gene3D" id="2.60.120.280">
    <property type="entry name" value="Regulatory protein AraC"/>
    <property type="match status" value="1"/>
</dbReference>
<dbReference type="InterPro" id="IPR018060">
    <property type="entry name" value="HTH_AraC"/>
</dbReference>
<dbReference type="SMART" id="SM00342">
    <property type="entry name" value="HTH_ARAC"/>
    <property type="match status" value="1"/>
</dbReference>
<dbReference type="Pfam" id="PF12833">
    <property type="entry name" value="HTH_18"/>
    <property type="match status" value="1"/>
</dbReference>
<dbReference type="PANTHER" id="PTHR43280">
    <property type="entry name" value="ARAC-FAMILY TRANSCRIPTIONAL REGULATOR"/>
    <property type="match status" value="1"/>
</dbReference>
<organism evidence="5 6">
    <name type="scientific">Sarcina ventriculi</name>
    <name type="common">Clostridium ventriculi</name>
    <dbReference type="NCBI Taxonomy" id="1267"/>
    <lineage>
        <taxon>Bacteria</taxon>
        <taxon>Bacillati</taxon>
        <taxon>Bacillota</taxon>
        <taxon>Clostridia</taxon>
        <taxon>Eubacteriales</taxon>
        <taxon>Clostridiaceae</taxon>
        <taxon>Sarcina</taxon>
    </lineage>
</organism>
<accession>A0ABM9URM5</accession>
<dbReference type="EMBL" id="CYZR01000006">
    <property type="protein sequence ID" value="CUO09749.1"/>
    <property type="molecule type" value="Genomic_DNA"/>
</dbReference>
<proteinExistence type="predicted"/>
<keyword evidence="2" id="KW-0238">DNA-binding</keyword>
<keyword evidence="6" id="KW-1185">Reference proteome</keyword>
<sequence length="286" mass="33785">MAPVKYSEDNYFKYLEYKNEEQSDLFLCQCGIEECLPEHSFGPAVRNHYLIHFILKGKGCYIVENKKYNLTQNQGFLICPDTLTYYEADKTNPWTYIWIGFNGLKAKSYLENADLNRENLIFNYAKKPNALKLYIDEILKLKNINFKDELKREGLLYLFLAELVGNTEYQKEKVEKQTDIYIKKAIEYIEHNYIEDIKITDIANFIGVNRSYLFTVFKKNLNISPQEFLLNYRMEKAYVLLNNDKLSISDIARSVGYRDPLNFSKMFKKINGVSPKAYREKINMEL</sequence>
<dbReference type="RefSeq" id="WP_055259822.1">
    <property type="nucleotide sequence ID" value="NZ_CABIXL010000006.1"/>
</dbReference>
<dbReference type="Gene3D" id="1.10.10.60">
    <property type="entry name" value="Homeodomain-like"/>
    <property type="match status" value="2"/>
</dbReference>
<protein>
    <submittedName>
        <fullName evidence="5">Arabinose operon regulatory protein</fullName>
    </submittedName>
</protein>
<feature type="domain" description="HTH araC/xylS-type" evidence="4">
    <location>
        <begin position="183"/>
        <end position="281"/>
    </location>
</feature>
<dbReference type="InterPro" id="IPR009057">
    <property type="entry name" value="Homeodomain-like_sf"/>
</dbReference>
<dbReference type="InterPro" id="IPR037923">
    <property type="entry name" value="HTH-like"/>
</dbReference>
<evidence type="ECO:0000259" key="4">
    <source>
        <dbReference type="PROSITE" id="PS01124"/>
    </source>
</evidence>
<dbReference type="CDD" id="cd06986">
    <property type="entry name" value="cupin_MmsR-like_N"/>
    <property type="match status" value="1"/>
</dbReference>
<keyword evidence="1" id="KW-0805">Transcription regulation</keyword>
<keyword evidence="3" id="KW-0804">Transcription</keyword>
<evidence type="ECO:0000256" key="2">
    <source>
        <dbReference type="ARBA" id="ARBA00023125"/>
    </source>
</evidence>
<dbReference type="PROSITE" id="PS01124">
    <property type="entry name" value="HTH_ARAC_FAMILY_2"/>
    <property type="match status" value="1"/>
</dbReference>
<name>A0ABM9URM5_SARVE</name>
<evidence type="ECO:0000256" key="1">
    <source>
        <dbReference type="ARBA" id="ARBA00023015"/>
    </source>
</evidence>
<dbReference type="Proteomes" id="UP000095488">
    <property type="component" value="Unassembled WGS sequence"/>
</dbReference>
<dbReference type="SUPFAM" id="SSF46689">
    <property type="entry name" value="Homeodomain-like"/>
    <property type="match status" value="2"/>
</dbReference>
<reference evidence="5 6" key="1">
    <citation type="submission" date="2015-09" db="EMBL/GenBank/DDBJ databases">
        <authorList>
            <consortium name="Pathogen Informatics"/>
        </authorList>
    </citation>
    <scope>NUCLEOTIDE SEQUENCE [LARGE SCALE GENOMIC DNA]</scope>
    <source>
        <strain evidence="5 6">2789STDY5834858</strain>
    </source>
</reference>
<gene>
    <name evidence="5" type="primary">araC</name>
    <name evidence="5" type="ORF">ERS852473_01891</name>
</gene>
<dbReference type="Pfam" id="PF02311">
    <property type="entry name" value="AraC_binding"/>
    <property type="match status" value="1"/>
</dbReference>
<dbReference type="InterPro" id="IPR020449">
    <property type="entry name" value="Tscrpt_reg_AraC-type_HTH"/>
</dbReference>
<evidence type="ECO:0000256" key="3">
    <source>
        <dbReference type="ARBA" id="ARBA00023163"/>
    </source>
</evidence>
<dbReference type="PRINTS" id="PR00032">
    <property type="entry name" value="HTHARAC"/>
</dbReference>
<comment type="caution">
    <text evidence="5">The sequence shown here is derived from an EMBL/GenBank/DDBJ whole genome shotgun (WGS) entry which is preliminary data.</text>
</comment>